<evidence type="ECO:0000256" key="2">
    <source>
        <dbReference type="ARBA" id="ARBA00008900"/>
    </source>
</evidence>
<comment type="similarity">
    <text evidence="2">Belongs to the PTPS family. QueD subfamily.</text>
</comment>
<dbReference type="EMBL" id="PVWP01000006">
    <property type="protein sequence ID" value="PSB37375.1"/>
    <property type="molecule type" value="Genomic_DNA"/>
</dbReference>
<keyword evidence="8" id="KW-1185">Reference proteome</keyword>
<dbReference type="Gene3D" id="3.30.479.10">
    <property type="entry name" value="6-pyruvoyl tetrahydropterin synthase/QueD"/>
    <property type="match status" value="1"/>
</dbReference>
<evidence type="ECO:0000256" key="5">
    <source>
        <dbReference type="ARBA" id="ARBA00031449"/>
    </source>
</evidence>
<name>A0ABX5F7F8_9CHRO</name>
<dbReference type="RefSeq" id="WP_106221535.1">
    <property type="nucleotide sequence ID" value="NZ_PVWP01000006.1"/>
</dbReference>
<dbReference type="InterPro" id="IPR007115">
    <property type="entry name" value="6-PTP_synth/QueD"/>
</dbReference>
<accession>A0ABX5F7F8</accession>
<dbReference type="InterPro" id="IPR038418">
    <property type="entry name" value="6-PTP_synth/QueD_sf"/>
</dbReference>
<evidence type="ECO:0000256" key="3">
    <source>
        <dbReference type="ARBA" id="ARBA00012982"/>
    </source>
</evidence>
<comment type="pathway">
    <text evidence="1">Purine metabolism; 7-cyano-7-deazaguanine biosynthesis.</text>
</comment>
<comment type="caution">
    <text evidence="7">The sequence shown here is derived from an EMBL/GenBank/DDBJ whole genome shotgun (WGS) entry which is preliminary data.</text>
</comment>
<evidence type="ECO:0000256" key="1">
    <source>
        <dbReference type="ARBA" id="ARBA00005061"/>
    </source>
</evidence>
<dbReference type="Pfam" id="PF01242">
    <property type="entry name" value="PTPS"/>
    <property type="match status" value="1"/>
</dbReference>
<reference evidence="7 8" key="2">
    <citation type="submission" date="2018-03" db="EMBL/GenBank/DDBJ databases">
        <title>The ancient ancestry and fast evolution of plastids.</title>
        <authorList>
            <person name="Moore K.R."/>
            <person name="Magnabosco C."/>
            <person name="Momper L."/>
            <person name="Gold D.A."/>
            <person name="Bosak T."/>
            <person name="Fournier G.P."/>
        </authorList>
    </citation>
    <scope>NUCLEOTIDE SEQUENCE [LARGE SCALE GENOMIC DNA]</scope>
    <source>
        <strain evidence="7 8">CCALA 015</strain>
    </source>
</reference>
<organism evidence="7 8">
    <name type="scientific">Aphanothece cf. minutissima CCALA 015</name>
    <dbReference type="NCBI Taxonomy" id="2107695"/>
    <lineage>
        <taxon>Bacteria</taxon>
        <taxon>Bacillati</taxon>
        <taxon>Cyanobacteriota</taxon>
        <taxon>Cyanophyceae</taxon>
        <taxon>Oscillatoriophycideae</taxon>
        <taxon>Chroococcales</taxon>
        <taxon>Aphanothecaceae</taxon>
        <taxon>Aphanothece</taxon>
    </lineage>
</organism>
<dbReference type="EC" id="4.1.2.50" evidence="3"/>
<proteinExistence type="inferred from homology"/>
<evidence type="ECO:0000313" key="8">
    <source>
        <dbReference type="Proteomes" id="UP000238218"/>
    </source>
</evidence>
<dbReference type="Proteomes" id="UP000238218">
    <property type="component" value="Unassembled WGS sequence"/>
</dbReference>
<evidence type="ECO:0000256" key="6">
    <source>
        <dbReference type="ARBA" id="ARBA00048807"/>
    </source>
</evidence>
<reference evidence="7 8" key="1">
    <citation type="submission" date="2018-02" db="EMBL/GenBank/DDBJ databases">
        <authorList>
            <person name="Moore K."/>
            <person name="Momper L."/>
        </authorList>
    </citation>
    <scope>NUCLEOTIDE SEQUENCE [LARGE SCALE GENOMIC DNA]</scope>
    <source>
        <strain evidence="7 8">CCALA 015</strain>
    </source>
</reference>
<sequence length="170" mass="19178">MSTPAAHTCSKSYGGFPCCHRQWRHPGHCHFVHGYSRSFTFWFAAHHLDVHGFVVDFSSLQPLRSRLEQQFDHTFLVNHDDPLLAQWQDLHDQGALDLRVMANVGMEASAELAWGWANELLGPRDGGRSCCWRVEARENEANAARFTAIPEWFEAGTAKAPATPEPWPAP</sequence>
<comment type="catalytic activity">
    <reaction evidence="6">
        <text>7,8-dihydroneopterin 3'-triphosphate + H2O = 6-carboxy-5,6,7,8-tetrahydropterin + triphosphate + acetaldehyde + 2 H(+)</text>
        <dbReference type="Rhea" id="RHEA:27966"/>
        <dbReference type="ChEBI" id="CHEBI:15343"/>
        <dbReference type="ChEBI" id="CHEBI:15377"/>
        <dbReference type="ChEBI" id="CHEBI:15378"/>
        <dbReference type="ChEBI" id="CHEBI:18036"/>
        <dbReference type="ChEBI" id="CHEBI:58462"/>
        <dbReference type="ChEBI" id="CHEBI:61032"/>
        <dbReference type="EC" id="4.1.2.50"/>
    </reaction>
</comment>
<dbReference type="SUPFAM" id="SSF55620">
    <property type="entry name" value="Tetrahydrobiopterin biosynthesis enzymes-like"/>
    <property type="match status" value="1"/>
</dbReference>
<evidence type="ECO:0000313" key="7">
    <source>
        <dbReference type="EMBL" id="PSB37375.1"/>
    </source>
</evidence>
<gene>
    <name evidence="7" type="ORF">C7B81_10590</name>
</gene>
<protein>
    <recommendedName>
        <fullName evidence="4">6-carboxy-5,6,7,8-tetrahydropterin synthase</fullName>
        <ecNumber evidence="3">4.1.2.50</ecNumber>
    </recommendedName>
    <alternativeName>
        <fullName evidence="5">Queuosine biosynthesis protein QueD</fullName>
    </alternativeName>
</protein>
<evidence type="ECO:0000256" key="4">
    <source>
        <dbReference type="ARBA" id="ARBA00018141"/>
    </source>
</evidence>